<feature type="transmembrane region" description="Helical" evidence="2">
    <location>
        <begin position="297"/>
        <end position="319"/>
    </location>
</feature>
<organism evidence="3 4">
    <name type="scientific">Microlunatus flavus</name>
    <dbReference type="NCBI Taxonomy" id="1036181"/>
    <lineage>
        <taxon>Bacteria</taxon>
        <taxon>Bacillati</taxon>
        <taxon>Actinomycetota</taxon>
        <taxon>Actinomycetes</taxon>
        <taxon>Propionibacteriales</taxon>
        <taxon>Propionibacteriaceae</taxon>
        <taxon>Microlunatus</taxon>
    </lineage>
</organism>
<keyword evidence="2" id="KW-0472">Membrane</keyword>
<sequence>MSATAPAPRVRSRSDVLTTGVAALVLFPGFAFSFVLSWLVGTARSDELLLAASVSLTLTNVVGNAIEANSVAEMGRLIGRGTPPGRTVLRSYARRILLFALACCVAVGAPLTVVYAFRRTDPLTFAALAGVMLLMALVGGVSSAFSGLNIAHGKVALPISLQSLRTLVPIVLVLAWPTAPLFVYAAGFVLGELARLAILYRSARRLPTSTEADPLPTRGLVWQSASALTAQSGPVTDRIFLARSPVGSLSAYEMADKLFFAASQVVNLGLVVRRLSRWARLPSYEPAAGRAMIRKDFAILFAVNVAVGLVGSGVCLLASTFDFLPRPWLQGLRWGAILFLSLPLSLCISCGGRMLIIARRQRLLVWFAATFAVLNALADWLFFVMLGPIGIPVATALVRLVSAVLYLVVVTRLLPSVIGSDLPPPDPDESAAAEAYVEAESTSGDRA</sequence>
<dbReference type="EMBL" id="FOFA01000004">
    <property type="protein sequence ID" value="SEQ58611.1"/>
    <property type="molecule type" value="Genomic_DNA"/>
</dbReference>
<dbReference type="STRING" id="1036181.SAMN05421756_104152"/>
<feature type="compositionally biased region" description="Low complexity" evidence="1">
    <location>
        <begin position="432"/>
        <end position="447"/>
    </location>
</feature>
<dbReference type="Proteomes" id="UP000198504">
    <property type="component" value="Unassembled WGS sequence"/>
</dbReference>
<keyword evidence="2" id="KW-1133">Transmembrane helix</keyword>
<feature type="transmembrane region" description="Helical" evidence="2">
    <location>
        <begin position="20"/>
        <end position="40"/>
    </location>
</feature>
<reference evidence="4" key="1">
    <citation type="submission" date="2016-10" db="EMBL/GenBank/DDBJ databases">
        <authorList>
            <person name="Varghese N."/>
            <person name="Submissions S."/>
        </authorList>
    </citation>
    <scope>NUCLEOTIDE SEQUENCE [LARGE SCALE GENOMIC DNA]</scope>
    <source>
        <strain evidence="4">CGMCC 4.6856</strain>
    </source>
</reference>
<evidence type="ECO:0000256" key="2">
    <source>
        <dbReference type="SAM" id="Phobius"/>
    </source>
</evidence>
<protein>
    <submittedName>
        <fullName evidence="3">Membrane protein involved in the export of O-antigen and teichoic acid</fullName>
    </submittedName>
</protein>
<dbReference type="RefSeq" id="WP_091180085.1">
    <property type="nucleotide sequence ID" value="NZ_FOFA01000004.1"/>
</dbReference>
<name>A0A1H9H8B9_9ACTN</name>
<dbReference type="OrthoDB" id="5189181at2"/>
<feature type="transmembrane region" description="Helical" evidence="2">
    <location>
        <begin position="389"/>
        <end position="409"/>
    </location>
</feature>
<keyword evidence="4" id="KW-1185">Reference proteome</keyword>
<evidence type="ECO:0000256" key="1">
    <source>
        <dbReference type="SAM" id="MobiDB-lite"/>
    </source>
</evidence>
<feature type="transmembrane region" description="Helical" evidence="2">
    <location>
        <begin position="363"/>
        <end position="383"/>
    </location>
</feature>
<proteinExistence type="predicted"/>
<keyword evidence="2" id="KW-0812">Transmembrane</keyword>
<feature type="transmembrane region" description="Helical" evidence="2">
    <location>
        <begin position="123"/>
        <end position="148"/>
    </location>
</feature>
<evidence type="ECO:0000313" key="4">
    <source>
        <dbReference type="Proteomes" id="UP000198504"/>
    </source>
</evidence>
<evidence type="ECO:0000313" key="3">
    <source>
        <dbReference type="EMBL" id="SEQ58611.1"/>
    </source>
</evidence>
<feature type="transmembrane region" description="Helical" evidence="2">
    <location>
        <begin position="96"/>
        <end position="117"/>
    </location>
</feature>
<gene>
    <name evidence="3" type="ORF">SAMN05421756_104152</name>
</gene>
<accession>A0A1H9H8B9</accession>
<dbReference type="AlphaFoldDB" id="A0A1H9H8B9"/>
<feature type="region of interest" description="Disordered" evidence="1">
    <location>
        <begin position="423"/>
        <end position="447"/>
    </location>
</feature>
<feature type="transmembrane region" description="Helical" evidence="2">
    <location>
        <begin position="331"/>
        <end position="351"/>
    </location>
</feature>